<dbReference type="EC" id="3.4.25.1" evidence="1"/>
<evidence type="ECO:0000313" key="2">
    <source>
        <dbReference type="Proteomes" id="UP001165960"/>
    </source>
</evidence>
<keyword evidence="1" id="KW-0378">Hydrolase</keyword>
<proteinExistence type="predicted"/>
<gene>
    <name evidence="1" type="primary">PRE10_3</name>
    <name evidence="1" type="ORF">DSO57_1037385</name>
</gene>
<keyword evidence="1" id="KW-0647">Proteasome</keyword>
<dbReference type="EMBL" id="QTSX02003949">
    <property type="protein sequence ID" value="KAJ9067611.1"/>
    <property type="molecule type" value="Genomic_DNA"/>
</dbReference>
<comment type="caution">
    <text evidence="1">The sequence shown here is derived from an EMBL/GenBank/DDBJ whole genome shotgun (WGS) entry which is preliminary data.</text>
</comment>
<protein>
    <submittedName>
        <fullName evidence="1">Proteasome subunit alpha type-7, variant 3</fullName>
        <ecNumber evidence="1">3.4.25.1</ecNumber>
    </submittedName>
</protein>
<sequence length="194" mass="21900">MSMLDWLVSMHINFSKFLFKATSGMYADGKHLVKRAREEAQQYLNIYRSPIPGKMIADRVCNYVQAHTLYSSVRPFGVTAILAAHDHNGPYLGMIEPSGVGWGYRACAAGKGHKVAKTELEKLDLDNLDALQAVNEVARILLTCHDDSKDKPIELEMTWIAPQTDFHHERVPQDILDQARQFGEDAIKARDMED</sequence>
<evidence type="ECO:0000313" key="1">
    <source>
        <dbReference type="EMBL" id="KAJ9067611.1"/>
    </source>
</evidence>
<reference evidence="1" key="1">
    <citation type="submission" date="2022-04" db="EMBL/GenBank/DDBJ databases">
        <title>Genome of the entomopathogenic fungus Entomophthora muscae.</title>
        <authorList>
            <person name="Elya C."/>
            <person name="Lovett B.R."/>
            <person name="Lee E."/>
            <person name="Macias A.M."/>
            <person name="Hajek A.E."/>
            <person name="De Bivort B.L."/>
            <person name="Kasson M.T."/>
            <person name="De Fine Licht H.H."/>
            <person name="Stajich J.E."/>
        </authorList>
    </citation>
    <scope>NUCLEOTIDE SEQUENCE</scope>
    <source>
        <strain evidence="1">Berkeley</strain>
    </source>
</reference>
<keyword evidence="2" id="KW-1185">Reference proteome</keyword>
<organism evidence="1 2">
    <name type="scientific">Entomophthora muscae</name>
    <dbReference type="NCBI Taxonomy" id="34485"/>
    <lineage>
        <taxon>Eukaryota</taxon>
        <taxon>Fungi</taxon>
        <taxon>Fungi incertae sedis</taxon>
        <taxon>Zoopagomycota</taxon>
        <taxon>Entomophthoromycotina</taxon>
        <taxon>Entomophthoromycetes</taxon>
        <taxon>Entomophthorales</taxon>
        <taxon>Entomophthoraceae</taxon>
        <taxon>Entomophthora</taxon>
    </lineage>
</organism>
<name>A0ACC2SZJ7_9FUNG</name>
<accession>A0ACC2SZJ7</accession>
<dbReference type="Proteomes" id="UP001165960">
    <property type="component" value="Unassembled WGS sequence"/>
</dbReference>